<evidence type="ECO:0000313" key="2">
    <source>
        <dbReference type="Proteomes" id="UP001066276"/>
    </source>
</evidence>
<organism evidence="1 2">
    <name type="scientific">Pleurodeles waltl</name>
    <name type="common">Iberian ribbed newt</name>
    <dbReference type="NCBI Taxonomy" id="8319"/>
    <lineage>
        <taxon>Eukaryota</taxon>
        <taxon>Metazoa</taxon>
        <taxon>Chordata</taxon>
        <taxon>Craniata</taxon>
        <taxon>Vertebrata</taxon>
        <taxon>Euteleostomi</taxon>
        <taxon>Amphibia</taxon>
        <taxon>Batrachia</taxon>
        <taxon>Caudata</taxon>
        <taxon>Salamandroidea</taxon>
        <taxon>Salamandridae</taxon>
        <taxon>Pleurodelinae</taxon>
        <taxon>Pleurodeles</taxon>
    </lineage>
</organism>
<evidence type="ECO:0000313" key="1">
    <source>
        <dbReference type="EMBL" id="KAJ1182741.1"/>
    </source>
</evidence>
<comment type="caution">
    <text evidence="1">The sequence shown here is derived from an EMBL/GenBank/DDBJ whole genome shotgun (WGS) entry which is preliminary data.</text>
</comment>
<protein>
    <submittedName>
        <fullName evidence="1">Uncharacterized protein</fullName>
    </submittedName>
</protein>
<dbReference type="EMBL" id="JANPWB010000006">
    <property type="protein sequence ID" value="KAJ1182741.1"/>
    <property type="molecule type" value="Genomic_DNA"/>
</dbReference>
<dbReference type="AlphaFoldDB" id="A0AAV7U305"/>
<reference evidence="1" key="1">
    <citation type="journal article" date="2022" name="bioRxiv">
        <title>Sequencing and chromosome-scale assembly of the giantPleurodeles waltlgenome.</title>
        <authorList>
            <person name="Brown T."/>
            <person name="Elewa A."/>
            <person name="Iarovenko S."/>
            <person name="Subramanian E."/>
            <person name="Araus A.J."/>
            <person name="Petzold A."/>
            <person name="Susuki M."/>
            <person name="Suzuki K.-i.T."/>
            <person name="Hayashi T."/>
            <person name="Toyoda A."/>
            <person name="Oliveira C."/>
            <person name="Osipova E."/>
            <person name="Leigh N.D."/>
            <person name="Simon A."/>
            <person name="Yun M.H."/>
        </authorList>
    </citation>
    <scope>NUCLEOTIDE SEQUENCE</scope>
    <source>
        <strain evidence="1">20211129_DDA</strain>
        <tissue evidence="1">Liver</tissue>
    </source>
</reference>
<gene>
    <name evidence="1" type="ORF">NDU88_007922</name>
</gene>
<proteinExistence type="predicted"/>
<dbReference type="Proteomes" id="UP001066276">
    <property type="component" value="Chromosome 3_2"/>
</dbReference>
<accession>A0AAV7U305</accession>
<keyword evidence="2" id="KW-1185">Reference proteome</keyword>
<name>A0AAV7U305_PLEWA</name>
<sequence>MAVKTTGETYNTIDTYLYRRSVGNCTYVPDSVPARQRRALSGVLKYAYTNPEVQPGSGDVRVSGCPRLDVKIEKGLMLGRHIGKAQSKSKS</sequence>